<organism evidence="1 2">
    <name type="scientific">Atta colombica</name>
    <dbReference type="NCBI Taxonomy" id="520822"/>
    <lineage>
        <taxon>Eukaryota</taxon>
        <taxon>Metazoa</taxon>
        <taxon>Ecdysozoa</taxon>
        <taxon>Arthropoda</taxon>
        <taxon>Hexapoda</taxon>
        <taxon>Insecta</taxon>
        <taxon>Pterygota</taxon>
        <taxon>Neoptera</taxon>
        <taxon>Endopterygota</taxon>
        <taxon>Hymenoptera</taxon>
        <taxon>Apocrita</taxon>
        <taxon>Aculeata</taxon>
        <taxon>Formicoidea</taxon>
        <taxon>Formicidae</taxon>
        <taxon>Myrmicinae</taxon>
        <taxon>Atta</taxon>
    </lineage>
</organism>
<sequence>MKSDDMLKDRIRECPEYDCFTTVALSCHREIVPEHGKRAREERCAGTPRVSCIEEEGEPVISSSSGYSAA</sequence>
<evidence type="ECO:0000313" key="2">
    <source>
        <dbReference type="Proteomes" id="UP000078540"/>
    </source>
</evidence>
<evidence type="ECO:0000313" key="1">
    <source>
        <dbReference type="EMBL" id="KYM83132.1"/>
    </source>
</evidence>
<name>A0A195BG24_9HYME</name>
<dbReference type="Proteomes" id="UP000078540">
    <property type="component" value="Unassembled WGS sequence"/>
</dbReference>
<keyword evidence="2" id="KW-1185">Reference proteome</keyword>
<gene>
    <name evidence="1" type="ORF">ALC53_06399</name>
</gene>
<protein>
    <submittedName>
        <fullName evidence="1">Uncharacterized protein</fullName>
    </submittedName>
</protein>
<proteinExistence type="predicted"/>
<dbReference type="EMBL" id="KQ976500">
    <property type="protein sequence ID" value="KYM83132.1"/>
    <property type="molecule type" value="Genomic_DNA"/>
</dbReference>
<reference evidence="1 2" key="1">
    <citation type="submission" date="2015-09" db="EMBL/GenBank/DDBJ databases">
        <title>Atta colombica WGS genome.</title>
        <authorList>
            <person name="Nygaard S."/>
            <person name="Hu H."/>
            <person name="Boomsma J."/>
            <person name="Zhang G."/>
        </authorList>
    </citation>
    <scope>NUCLEOTIDE SEQUENCE [LARGE SCALE GENOMIC DNA]</scope>
    <source>
        <strain evidence="1">Treedump-2</strain>
        <tissue evidence="1">Whole body</tissue>
    </source>
</reference>
<accession>A0A195BG24</accession>
<dbReference type="AlphaFoldDB" id="A0A195BG24"/>